<accession>A0A914ECR1</accession>
<evidence type="ECO:0000256" key="2">
    <source>
        <dbReference type="SAM" id="Phobius"/>
    </source>
</evidence>
<evidence type="ECO:0000313" key="4">
    <source>
        <dbReference type="WBParaSite" id="ACRNAN_scaffold7112.g7944.t1"/>
    </source>
</evidence>
<keyword evidence="3" id="KW-1185">Reference proteome</keyword>
<dbReference type="AlphaFoldDB" id="A0A914ECR1"/>
<feature type="compositionally biased region" description="Basic and acidic residues" evidence="1">
    <location>
        <begin position="206"/>
        <end position="218"/>
    </location>
</feature>
<dbReference type="Proteomes" id="UP000887540">
    <property type="component" value="Unplaced"/>
</dbReference>
<keyword evidence="2" id="KW-1133">Transmembrane helix</keyword>
<feature type="region of interest" description="Disordered" evidence="1">
    <location>
        <begin position="158"/>
        <end position="218"/>
    </location>
</feature>
<proteinExistence type="predicted"/>
<sequence length="218" mass="24707">MEIAAQEKSTGILYEGYQNEFKLCIFEDSGIQGRNERYEFRCNADLECCGRVCCTPEDATVPLWLMILFIILALVLLAAILGLLAYLFSKRKPKPKKVPVYRPDINEYRSIKHADDESAGYNIDKDAHGYGNRAYDQAGAGAGDSSLEDARNINTAQAQRYGRNGVGQRSSLSDEFGRGGYRPIPQPPRFHEHETFEEEFKEEYEIERSVSDSSREML</sequence>
<feature type="transmembrane region" description="Helical" evidence="2">
    <location>
        <begin position="64"/>
        <end position="88"/>
    </location>
</feature>
<keyword evidence="2" id="KW-0812">Transmembrane</keyword>
<evidence type="ECO:0000256" key="1">
    <source>
        <dbReference type="SAM" id="MobiDB-lite"/>
    </source>
</evidence>
<feature type="compositionally biased region" description="Acidic residues" evidence="1">
    <location>
        <begin position="195"/>
        <end position="205"/>
    </location>
</feature>
<protein>
    <submittedName>
        <fullName evidence="4">CX domain-containing protein</fullName>
    </submittedName>
</protein>
<evidence type="ECO:0000313" key="3">
    <source>
        <dbReference type="Proteomes" id="UP000887540"/>
    </source>
</evidence>
<organism evidence="3 4">
    <name type="scientific">Acrobeloides nanus</name>
    <dbReference type="NCBI Taxonomy" id="290746"/>
    <lineage>
        <taxon>Eukaryota</taxon>
        <taxon>Metazoa</taxon>
        <taxon>Ecdysozoa</taxon>
        <taxon>Nematoda</taxon>
        <taxon>Chromadorea</taxon>
        <taxon>Rhabditida</taxon>
        <taxon>Tylenchina</taxon>
        <taxon>Cephalobomorpha</taxon>
        <taxon>Cephaloboidea</taxon>
        <taxon>Cephalobidae</taxon>
        <taxon>Acrobeloides</taxon>
    </lineage>
</organism>
<reference evidence="4" key="1">
    <citation type="submission" date="2022-11" db="UniProtKB">
        <authorList>
            <consortium name="WormBaseParasite"/>
        </authorList>
    </citation>
    <scope>IDENTIFICATION</scope>
</reference>
<keyword evidence="2" id="KW-0472">Membrane</keyword>
<name>A0A914ECR1_9BILA</name>
<dbReference type="WBParaSite" id="ACRNAN_scaffold7112.g7944.t1">
    <property type="protein sequence ID" value="ACRNAN_scaffold7112.g7944.t1"/>
    <property type="gene ID" value="ACRNAN_scaffold7112.g7944"/>
</dbReference>